<evidence type="ECO:0000256" key="1">
    <source>
        <dbReference type="ARBA" id="ARBA00022722"/>
    </source>
</evidence>
<sequence>MTSTATRSDNRWAERPPPSKAWKGRQGRSRRAASLEQDRAAGGLDCRWVDLGDGRRARASVELKLLPRTRRIRAYLRWSDRGRSPTRYLGEVEHATRAENLSQGWRLASAKGLLVTLAPSKNSWAKNPAVRAVMRANKARDTGPEQRIRSLLHSKGLRYRVNVRPLRELRRTADVVFTASRVAVFIDGCYWHGCSEHYRPARANDSFWREKIDGNRARDRETDQLLADAGWTVIRIWEHEDPAEAADRVEDMLKRVRAAWPSSDEESPERRRLTT</sequence>
<dbReference type="Gene3D" id="3.40.960.10">
    <property type="entry name" value="VSR Endonuclease"/>
    <property type="match status" value="1"/>
</dbReference>
<dbReference type="SUPFAM" id="SSF52980">
    <property type="entry name" value="Restriction endonuclease-like"/>
    <property type="match status" value="1"/>
</dbReference>
<evidence type="ECO:0000256" key="3">
    <source>
        <dbReference type="ARBA" id="ARBA00022763"/>
    </source>
</evidence>
<keyword evidence="4" id="KW-0378">Hydrolase</keyword>
<feature type="region of interest" description="Disordered" evidence="7">
    <location>
        <begin position="1"/>
        <end position="36"/>
    </location>
</feature>
<reference evidence="8 9" key="1">
    <citation type="submission" date="2018-01" db="EMBL/GenBank/DDBJ databases">
        <title>Draft genome sequence of Jishengella endophytica.</title>
        <authorList>
            <person name="Sahin N."/>
            <person name="Ay H."/>
            <person name="Saygin H."/>
        </authorList>
    </citation>
    <scope>NUCLEOTIDE SEQUENCE [LARGE SCALE GENOMIC DNA]</scope>
    <source>
        <strain evidence="8 9">DSM 45430</strain>
    </source>
</reference>
<accession>A0A2W2CD96</accession>
<feature type="compositionally biased region" description="Basic residues" evidence="7">
    <location>
        <begin position="22"/>
        <end position="31"/>
    </location>
</feature>
<evidence type="ECO:0000256" key="2">
    <source>
        <dbReference type="ARBA" id="ARBA00022759"/>
    </source>
</evidence>
<evidence type="ECO:0000256" key="5">
    <source>
        <dbReference type="ARBA" id="ARBA00023204"/>
    </source>
</evidence>
<dbReference type="CDD" id="cd00221">
    <property type="entry name" value="Vsr"/>
    <property type="match status" value="1"/>
</dbReference>
<dbReference type="GO" id="GO:0006298">
    <property type="term" value="P:mismatch repair"/>
    <property type="evidence" value="ECO:0007669"/>
    <property type="project" value="InterPro"/>
</dbReference>
<dbReference type="InterPro" id="IPR011335">
    <property type="entry name" value="Restrct_endonuc-II-like"/>
</dbReference>
<dbReference type="RefSeq" id="WP_111243289.1">
    <property type="nucleotide sequence ID" value="NZ_AP023358.1"/>
</dbReference>
<dbReference type="Proteomes" id="UP000248627">
    <property type="component" value="Unassembled WGS sequence"/>
</dbReference>
<comment type="similarity">
    <text evidence="6">Belongs to the Vsr family.</text>
</comment>
<evidence type="ECO:0000256" key="4">
    <source>
        <dbReference type="ARBA" id="ARBA00022801"/>
    </source>
</evidence>
<dbReference type="GO" id="GO:0004519">
    <property type="term" value="F:endonuclease activity"/>
    <property type="evidence" value="ECO:0007669"/>
    <property type="project" value="UniProtKB-KW"/>
</dbReference>
<evidence type="ECO:0000313" key="8">
    <source>
        <dbReference type="EMBL" id="PZF97455.1"/>
    </source>
</evidence>
<name>A0A2W2CD96_9ACTN</name>
<dbReference type="InterPro" id="IPR004603">
    <property type="entry name" value="DNA_mismatch_endonuc_vsr"/>
</dbReference>
<organism evidence="8 9">
    <name type="scientific">Micromonospora endophytica</name>
    <dbReference type="NCBI Taxonomy" id="515350"/>
    <lineage>
        <taxon>Bacteria</taxon>
        <taxon>Bacillati</taxon>
        <taxon>Actinomycetota</taxon>
        <taxon>Actinomycetes</taxon>
        <taxon>Micromonosporales</taxon>
        <taxon>Micromonosporaceae</taxon>
        <taxon>Micromonospora</taxon>
    </lineage>
</organism>
<dbReference type="GO" id="GO:0016787">
    <property type="term" value="F:hydrolase activity"/>
    <property type="evidence" value="ECO:0007669"/>
    <property type="project" value="UniProtKB-KW"/>
</dbReference>
<comment type="caution">
    <text evidence="8">The sequence shown here is derived from an EMBL/GenBank/DDBJ whole genome shotgun (WGS) entry which is preliminary data.</text>
</comment>
<dbReference type="Pfam" id="PF03852">
    <property type="entry name" value="Vsr"/>
    <property type="match status" value="1"/>
</dbReference>
<evidence type="ECO:0000256" key="6">
    <source>
        <dbReference type="ARBA" id="ARBA00029466"/>
    </source>
</evidence>
<dbReference type="NCBIfam" id="TIGR00632">
    <property type="entry name" value="vsr"/>
    <property type="match status" value="1"/>
</dbReference>
<protein>
    <submittedName>
        <fullName evidence="8">Very short patch repair endonuclease</fullName>
    </submittedName>
</protein>
<gene>
    <name evidence="8" type="ORF">C1I93_11690</name>
</gene>
<keyword evidence="3" id="KW-0227">DNA damage</keyword>
<dbReference type="EMBL" id="POTX01000060">
    <property type="protein sequence ID" value="PZF97455.1"/>
    <property type="molecule type" value="Genomic_DNA"/>
</dbReference>
<proteinExistence type="inferred from homology"/>
<dbReference type="AlphaFoldDB" id="A0A2W2CD96"/>
<keyword evidence="5" id="KW-0234">DNA repair</keyword>
<dbReference type="OrthoDB" id="9801520at2"/>
<keyword evidence="9" id="KW-1185">Reference proteome</keyword>
<keyword evidence="2 8" id="KW-0255">Endonuclease</keyword>
<evidence type="ECO:0000313" key="9">
    <source>
        <dbReference type="Proteomes" id="UP000248627"/>
    </source>
</evidence>
<keyword evidence="1" id="KW-0540">Nuclease</keyword>
<evidence type="ECO:0000256" key="7">
    <source>
        <dbReference type="SAM" id="MobiDB-lite"/>
    </source>
</evidence>